<sequence>MAASAPVDSMTYSFVNSTVFNTVKSTESDLKTIISGLGDNPTTSDLLMVQQDVQKWTLIVQVQSTITKEMADSYKGIIAKAA</sequence>
<accession>A0A5E4YIR2</accession>
<name>A0A5E4YIR2_9BURK</name>
<dbReference type="Pfam" id="PF09392">
    <property type="entry name" value="T3SS_needle_F"/>
    <property type="match status" value="1"/>
</dbReference>
<protein>
    <recommendedName>
        <fullName evidence="3">EscF/YscF/HrpA family type III secretion system needle major subunit</fullName>
    </recommendedName>
</protein>
<dbReference type="SUPFAM" id="SSF140129">
    <property type="entry name" value="MxiH-like"/>
    <property type="match status" value="1"/>
</dbReference>
<dbReference type="InterPro" id="IPR021123">
    <property type="entry name" value="T3SS_needle-like"/>
</dbReference>
<gene>
    <name evidence="1" type="ORF">PIN31115_04489</name>
</gene>
<dbReference type="AlphaFoldDB" id="A0A5E4YIR2"/>
<organism evidence="1 2">
    <name type="scientific">Pandoraea iniqua</name>
    <dbReference type="NCBI Taxonomy" id="2508288"/>
    <lineage>
        <taxon>Bacteria</taxon>
        <taxon>Pseudomonadati</taxon>
        <taxon>Pseudomonadota</taxon>
        <taxon>Betaproteobacteria</taxon>
        <taxon>Burkholderiales</taxon>
        <taxon>Burkholderiaceae</taxon>
        <taxon>Pandoraea</taxon>
    </lineage>
</organism>
<dbReference type="Proteomes" id="UP000333828">
    <property type="component" value="Unassembled WGS sequence"/>
</dbReference>
<dbReference type="GO" id="GO:0015031">
    <property type="term" value="P:protein transport"/>
    <property type="evidence" value="ECO:0007669"/>
    <property type="project" value="InterPro"/>
</dbReference>
<dbReference type="Gene3D" id="1.20.58.90">
    <property type="match status" value="1"/>
</dbReference>
<proteinExistence type="predicted"/>
<evidence type="ECO:0008006" key="3">
    <source>
        <dbReference type="Google" id="ProtNLM"/>
    </source>
</evidence>
<keyword evidence="2" id="KW-1185">Reference proteome</keyword>
<evidence type="ECO:0000313" key="1">
    <source>
        <dbReference type="EMBL" id="VVE47863.1"/>
    </source>
</evidence>
<dbReference type="InterPro" id="IPR037203">
    <property type="entry name" value="T3SS_needle-like_sf"/>
</dbReference>
<dbReference type="EMBL" id="CABPSI010000005">
    <property type="protein sequence ID" value="VVE47863.1"/>
    <property type="molecule type" value="Genomic_DNA"/>
</dbReference>
<evidence type="ECO:0000313" key="2">
    <source>
        <dbReference type="Proteomes" id="UP000333828"/>
    </source>
</evidence>
<reference evidence="1 2" key="1">
    <citation type="submission" date="2019-08" db="EMBL/GenBank/DDBJ databases">
        <authorList>
            <person name="Peeters C."/>
        </authorList>
    </citation>
    <scope>NUCLEOTIDE SEQUENCE [LARGE SCALE GENOMIC DNA]</scope>
    <source>
        <strain evidence="1 2">LMG 31115</strain>
    </source>
</reference>